<dbReference type="AlphaFoldDB" id="A0ABD0Q528"/>
<evidence type="ECO:0000313" key="1">
    <source>
        <dbReference type="EMBL" id="KAL0181395.1"/>
    </source>
</evidence>
<proteinExistence type="predicted"/>
<feature type="non-terminal residue" evidence="1">
    <location>
        <position position="137"/>
    </location>
</feature>
<sequence length="137" mass="15633">MYATTNKSHFKLVDTTVVLKPDSIFQPVSAHFQRCEQKYLGKYQTETTLSFLSHPSAAVIQPKLTHLTMQRTNFKLHSEDRCGDFETTQSELKPLTSLPEGKYPEPTYRSSYIKHKVSRIFIAKQGAKKGQYCTSAL</sequence>
<keyword evidence="2" id="KW-1185">Reference proteome</keyword>
<organism evidence="1 2">
    <name type="scientific">Cirrhinus mrigala</name>
    <name type="common">Mrigala</name>
    <dbReference type="NCBI Taxonomy" id="683832"/>
    <lineage>
        <taxon>Eukaryota</taxon>
        <taxon>Metazoa</taxon>
        <taxon>Chordata</taxon>
        <taxon>Craniata</taxon>
        <taxon>Vertebrata</taxon>
        <taxon>Euteleostomi</taxon>
        <taxon>Actinopterygii</taxon>
        <taxon>Neopterygii</taxon>
        <taxon>Teleostei</taxon>
        <taxon>Ostariophysi</taxon>
        <taxon>Cypriniformes</taxon>
        <taxon>Cyprinidae</taxon>
        <taxon>Labeoninae</taxon>
        <taxon>Labeonini</taxon>
        <taxon>Cirrhinus</taxon>
    </lineage>
</organism>
<dbReference type="Proteomes" id="UP001529510">
    <property type="component" value="Unassembled WGS sequence"/>
</dbReference>
<reference evidence="1 2" key="1">
    <citation type="submission" date="2024-05" db="EMBL/GenBank/DDBJ databases">
        <title>Genome sequencing and assembly of Indian major carp, Cirrhinus mrigala (Hamilton, 1822).</title>
        <authorList>
            <person name="Mohindra V."/>
            <person name="Chowdhury L.M."/>
            <person name="Lal K."/>
            <person name="Jena J.K."/>
        </authorList>
    </citation>
    <scope>NUCLEOTIDE SEQUENCE [LARGE SCALE GENOMIC DNA]</scope>
    <source>
        <strain evidence="1">CM1030</strain>
        <tissue evidence="1">Blood</tissue>
    </source>
</reference>
<name>A0ABD0Q528_CIRMR</name>
<dbReference type="InterPro" id="IPR028001">
    <property type="entry name" value="SAXO5"/>
</dbReference>
<dbReference type="PANTHER" id="PTHR34828:SF1">
    <property type="entry name" value="TESTIS-EXPRESSED PROTEIN 45"/>
    <property type="match status" value="1"/>
</dbReference>
<dbReference type="EMBL" id="JAMKFB020000011">
    <property type="protein sequence ID" value="KAL0181395.1"/>
    <property type="molecule type" value="Genomic_DNA"/>
</dbReference>
<protein>
    <submittedName>
        <fullName evidence="1">Uncharacterized protein</fullName>
    </submittedName>
</protein>
<dbReference type="PANTHER" id="PTHR34828">
    <property type="entry name" value="TESTIS-EXPRESSED PROTEIN 45"/>
    <property type="match status" value="1"/>
</dbReference>
<gene>
    <name evidence="1" type="ORF">M9458_023801</name>
</gene>
<evidence type="ECO:0000313" key="2">
    <source>
        <dbReference type="Proteomes" id="UP001529510"/>
    </source>
</evidence>
<accession>A0ABD0Q528</accession>
<comment type="caution">
    <text evidence="1">The sequence shown here is derived from an EMBL/GenBank/DDBJ whole genome shotgun (WGS) entry which is preliminary data.</text>
</comment>